<evidence type="ECO:0000313" key="2">
    <source>
        <dbReference type="EMBL" id="MCG2429834.1"/>
    </source>
</evidence>
<comment type="caution">
    <text evidence="2">The sequence shown here is derived from an EMBL/GenBank/DDBJ whole genome shotgun (WGS) entry which is preliminary data.</text>
</comment>
<proteinExistence type="predicted"/>
<dbReference type="RefSeq" id="WP_237606578.1">
    <property type="nucleotide sequence ID" value="NZ_JAIRBB010000001.1"/>
</dbReference>
<evidence type="ECO:0008006" key="4">
    <source>
        <dbReference type="Google" id="ProtNLM"/>
    </source>
</evidence>
<dbReference type="Proteomes" id="UP001139462">
    <property type="component" value="Unassembled WGS sequence"/>
</dbReference>
<sequence length="172" mass="18793">MNFKKLIFLFTLALATISCSSDDDGPGPYVFSNANLSGNYKTTLLTSDIEETYTVNGTEVKSVTKVVGDTFQMTTVFGADGSYSASGQYRIETKVTTAGNTNTTSEIILVDDEGAYSISPDKKRLTITIDGDAETFDVSLFNETKLNLKKEVNETIDDIPTVGTFKVNYERI</sequence>
<keyword evidence="3" id="KW-1185">Reference proteome</keyword>
<feature type="chain" id="PRO_5040768531" description="Lipocalin-like domain-containing protein" evidence="1">
    <location>
        <begin position="22"/>
        <end position="172"/>
    </location>
</feature>
<accession>A0A9X1R2G8</accession>
<organism evidence="2 3">
    <name type="scientific">Aequorivita xiaoshiensis</name>
    <dbReference type="NCBI Taxonomy" id="2874476"/>
    <lineage>
        <taxon>Bacteria</taxon>
        <taxon>Pseudomonadati</taxon>
        <taxon>Bacteroidota</taxon>
        <taxon>Flavobacteriia</taxon>
        <taxon>Flavobacteriales</taxon>
        <taxon>Flavobacteriaceae</taxon>
        <taxon>Aequorivita</taxon>
    </lineage>
</organism>
<reference evidence="2" key="1">
    <citation type="submission" date="2021-09" db="EMBL/GenBank/DDBJ databases">
        <title>Genome of Aequorivita sp. strain F64183.</title>
        <authorList>
            <person name="Wang Y."/>
        </authorList>
    </citation>
    <scope>NUCLEOTIDE SEQUENCE</scope>
    <source>
        <strain evidence="2">F64183</strain>
    </source>
</reference>
<dbReference type="AlphaFoldDB" id="A0A9X1R2G8"/>
<gene>
    <name evidence="2" type="ORF">K8344_01780</name>
</gene>
<evidence type="ECO:0000256" key="1">
    <source>
        <dbReference type="SAM" id="SignalP"/>
    </source>
</evidence>
<name>A0A9X1R2G8_9FLAO</name>
<evidence type="ECO:0000313" key="3">
    <source>
        <dbReference type="Proteomes" id="UP001139462"/>
    </source>
</evidence>
<keyword evidence="1" id="KW-0732">Signal</keyword>
<feature type="signal peptide" evidence="1">
    <location>
        <begin position="1"/>
        <end position="21"/>
    </location>
</feature>
<dbReference type="EMBL" id="JAIRBB010000001">
    <property type="protein sequence ID" value="MCG2429834.1"/>
    <property type="molecule type" value="Genomic_DNA"/>
</dbReference>
<protein>
    <recommendedName>
        <fullName evidence="4">Lipocalin-like domain-containing protein</fullName>
    </recommendedName>
</protein>
<dbReference type="PROSITE" id="PS51257">
    <property type="entry name" value="PROKAR_LIPOPROTEIN"/>
    <property type="match status" value="1"/>
</dbReference>